<dbReference type="PANTHER" id="PTHR10218:SF302">
    <property type="entry name" value="GUANINE NUCLEOTIDE-BINDING PROTEIN ALPHA-5 SUBUNIT"/>
    <property type="match status" value="1"/>
</dbReference>
<feature type="binding site" evidence="9">
    <location>
        <position position="61"/>
    </location>
    <ligand>
        <name>Mg(2+)</name>
        <dbReference type="ChEBI" id="CHEBI:18420"/>
    </ligand>
</feature>
<organism evidence="11 12">
    <name type="scientific">Dipteronia sinensis</name>
    <dbReference type="NCBI Taxonomy" id="43782"/>
    <lineage>
        <taxon>Eukaryota</taxon>
        <taxon>Viridiplantae</taxon>
        <taxon>Streptophyta</taxon>
        <taxon>Embryophyta</taxon>
        <taxon>Tracheophyta</taxon>
        <taxon>Spermatophyta</taxon>
        <taxon>Magnoliopsida</taxon>
        <taxon>eudicotyledons</taxon>
        <taxon>Gunneridae</taxon>
        <taxon>Pentapetalae</taxon>
        <taxon>rosids</taxon>
        <taxon>malvids</taxon>
        <taxon>Sapindales</taxon>
        <taxon>Sapindaceae</taxon>
        <taxon>Hippocastanoideae</taxon>
        <taxon>Acereae</taxon>
        <taxon>Dipteronia</taxon>
    </lineage>
</organism>
<keyword evidence="1 9" id="KW-0479">Metal-binding</keyword>
<dbReference type="GO" id="GO:0005737">
    <property type="term" value="C:cytoplasm"/>
    <property type="evidence" value="ECO:0007669"/>
    <property type="project" value="TreeGrafter"/>
</dbReference>
<comment type="domain">
    <text evidence="10">The helical domain is required for self-activation.</text>
</comment>
<dbReference type="GO" id="GO:0007188">
    <property type="term" value="P:adenylate cyclase-modulating G protein-coupled receptor signaling pathway"/>
    <property type="evidence" value="ECO:0007669"/>
    <property type="project" value="UniProtKB-UniRule"/>
</dbReference>
<keyword evidence="2 8" id="KW-0547">Nucleotide-binding</keyword>
<evidence type="ECO:0000313" key="12">
    <source>
        <dbReference type="Proteomes" id="UP001281410"/>
    </source>
</evidence>
<evidence type="ECO:0000256" key="8">
    <source>
        <dbReference type="PIRSR" id="PIRSR601019-1"/>
    </source>
</evidence>
<evidence type="ECO:0000256" key="7">
    <source>
        <dbReference type="ARBA" id="ARBA00023288"/>
    </source>
</evidence>
<comment type="function">
    <text evidence="10">Guanine nucleotide-binding proteins (G proteins) are involved as modulators or transducers in various transmembrane signaling systems.</text>
</comment>
<gene>
    <name evidence="11" type="ORF">Dsin_017969</name>
</gene>
<evidence type="ECO:0000256" key="2">
    <source>
        <dbReference type="ARBA" id="ARBA00022741"/>
    </source>
</evidence>
<dbReference type="PANTHER" id="PTHR10218">
    <property type="entry name" value="GTP-BINDING PROTEIN ALPHA SUBUNIT"/>
    <property type="match status" value="1"/>
</dbReference>
<comment type="similarity">
    <text evidence="10">Belongs to the G-alpha family.</text>
</comment>
<dbReference type="GO" id="GO:0005834">
    <property type="term" value="C:heterotrimeric G-protein complex"/>
    <property type="evidence" value="ECO:0007669"/>
    <property type="project" value="UniProtKB-UniRule"/>
</dbReference>
<accession>A0AAE0E8F1</accession>
<keyword evidence="10" id="KW-0472">Membrane</keyword>
<comment type="subunit">
    <text evidence="10">G proteins are composed of 3 units; alpha, beta and gamma. The alpha chain contains the guanine nucleotide binding site.</text>
</comment>
<keyword evidence="10" id="KW-0519">Myristate</keyword>
<keyword evidence="4 8" id="KW-0342">GTP-binding</keyword>
<dbReference type="GO" id="GO:0005525">
    <property type="term" value="F:GTP binding"/>
    <property type="evidence" value="ECO:0007669"/>
    <property type="project" value="UniProtKB-UniRule"/>
</dbReference>
<dbReference type="GO" id="GO:0046872">
    <property type="term" value="F:metal ion binding"/>
    <property type="evidence" value="ECO:0007669"/>
    <property type="project" value="UniProtKB-UniRule"/>
</dbReference>
<reference evidence="11" key="1">
    <citation type="journal article" date="2023" name="Plant J.">
        <title>Genome sequences and population genomics provide insights into the demographic history, inbreeding, and mutation load of two 'living fossil' tree species of Dipteronia.</title>
        <authorList>
            <person name="Feng Y."/>
            <person name="Comes H.P."/>
            <person name="Chen J."/>
            <person name="Zhu S."/>
            <person name="Lu R."/>
            <person name="Zhang X."/>
            <person name="Li P."/>
            <person name="Qiu J."/>
            <person name="Olsen K.M."/>
            <person name="Qiu Y."/>
        </authorList>
    </citation>
    <scope>NUCLEOTIDE SEQUENCE</scope>
    <source>
        <strain evidence="11">NBL</strain>
    </source>
</reference>
<keyword evidence="12" id="KW-1185">Reference proteome</keyword>
<dbReference type="PRINTS" id="PR01242">
    <property type="entry name" value="GPROTEINAPLT"/>
</dbReference>
<dbReference type="PROSITE" id="PS51882">
    <property type="entry name" value="G_ALPHA"/>
    <property type="match status" value="1"/>
</dbReference>
<dbReference type="EMBL" id="JANJYJ010000005">
    <property type="protein sequence ID" value="KAK3213263.1"/>
    <property type="molecule type" value="Genomic_DNA"/>
</dbReference>
<dbReference type="Pfam" id="PF00503">
    <property type="entry name" value="G-alpha"/>
    <property type="match status" value="1"/>
</dbReference>
<dbReference type="InterPro" id="IPR001019">
    <property type="entry name" value="Gprotein_alpha_su"/>
</dbReference>
<feature type="binding site" evidence="8">
    <location>
        <begin position="57"/>
        <end position="62"/>
    </location>
    <ligand>
        <name>GTP</name>
        <dbReference type="ChEBI" id="CHEBI:37565"/>
    </ligand>
</feature>
<evidence type="ECO:0000256" key="4">
    <source>
        <dbReference type="ARBA" id="ARBA00023134"/>
    </source>
</evidence>
<protein>
    <recommendedName>
        <fullName evidence="10">Guanine nucleotide-binding protein alpha subunit</fullName>
        <shortName evidence="10">GP-alpha</shortName>
    </recommendedName>
</protein>
<evidence type="ECO:0000256" key="9">
    <source>
        <dbReference type="PIRSR" id="PIRSR601019-2"/>
    </source>
</evidence>
<keyword evidence="7 10" id="KW-0449">Lipoprotein</keyword>
<comment type="caution">
    <text evidence="11">The sequence shown here is derived from an EMBL/GenBank/DDBJ whole genome shotgun (WGS) entry which is preliminary data.</text>
</comment>
<dbReference type="InterPro" id="IPR027417">
    <property type="entry name" value="P-loop_NTPase"/>
</dbReference>
<dbReference type="GO" id="GO:0003924">
    <property type="term" value="F:GTPase activity"/>
    <property type="evidence" value="ECO:0007669"/>
    <property type="project" value="InterPro"/>
</dbReference>
<dbReference type="Proteomes" id="UP001281410">
    <property type="component" value="Unassembled WGS sequence"/>
</dbReference>
<dbReference type="Gene3D" id="3.40.50.300">
    <property type="entry name" value="P-loop containing nucleotide triphosphate hydrolases"/>
    <property type="match status" value="1"/>
</dbReference>
<dbReference type="InterPro" id="IPR002976">
    <property type="entry name" value="Plant_Gprotein_alpha"/>
</dbReference>
<comment type="subcellular location">
    <subcellularLocation>
        <location evidence="10">Cell membrane</location>
    </subcellularLocation>
</comment>
<sequence>MLSVLVENMGLLCSRNRRYSAADAEENAQTEEIERRIEQETKAEKHIQKLLLLGAGESGKSTIFKQIKLLFQTGFDEAELRSYIPVIHANVYQTIKVRNT</sequence>
<evidence type="ECO:0000256" key="6">
    <source>
        <dbReference type="ARBA" id="ARBA00023224"/>
    </source>
</evidence>
<evidence type="ECO:0000256" key="1">
    <source>
        <dbReference type="ARBA" id="ARBA00022723"/>
    </source>
</evidence>
<dbReference type="GO" id="GO:0001664">
    <property type="term" value="F:G protein-coupled receptor binding"/>
    <property type="evidence" value="ECO:0007669"/>
    <property type="project" value="UniProtKB-UniRule"/>
</dbReference>
<proteinExistence type="inferred from homology"/>
<dbReference type="SUPFAM" id="SSF52540">
    <property type="entry name" value="P-loop containing nucleoside triphosphate hydrolases"/>
    <property type="match status" value="1"/>
</dbReference>
<keyword evidence="6 10" id="KW-0807">Transducer</keyword>
<keyword evidence="5 10" id="KW-0564">Palmitate</keyword>
<keyword evidence="3 9" id="KW-0460">Magnesium</keyword>
<dbReference type="GO" id="GO:0031683">
    <property type="term" value="F:G-protein beta/gamma-subunit complex binding"/>
    <property type="evidence" value="ECO:0007669"/>
    <property type="project" value="UniProtKB-UniRule"/>
</dbReference>
<evidence type="ECO:0000256" key="10">
    <source>
        <dbReference type="RuleBase" id="RU368109"/>
    </source>
</evidence>
<evidence type="ECO:0000313" key="11">
    <source>
        <dbReference type="EMBL" id="KAK3213263.1"/>
    </source>
</evidence>
<dbReference type="AlphaFoldDB" id="A0AAE0E8F1"/>
<evidence type="ECO:0000256" key="5">
    <source>
        <dbReference type="ARBA" id="ARBA00023139"/>
    </source>
</evidence>
<evidence type="ECO:0000256" key="3">
    <source>
        <dbReference type="ARBA" id="ARBA00022842"/>
    </source>
</evidence>
<name>A0AAE0E8F1_9ROSI</name>
<keyword evidence="10" id="KW-1003">Cell membrane</keyword>